<dbReference type="Gene3D" id="3.30.70.270">
    <property type="match status" value="2"/>
</dbReference>
<evidence type="ECO:0000259" key="3">
    <source>
        <dbReference type="PROSITE" id="PS50878"/>
    </source>
</evidence>
<protein>
    <recommendedName>
        <fullName evidence="3">Reverse transcriptase domain-containing protein</fullName>
    </recommendedName>
</protein>
<feature type="domain" description="Reverse transcriptase" evidence="3">
    <location>
        <begin position="224"/>
        <end position="405"/>
    </location>
</feature>
<feature type="region of interest" description="Disordered" evidence="2">
    <location>
        <begin position="1"/>
        <end position="32"/>
    </location>
</feature>
<dbReference type="AlphaFoldDB" id="A0A433TPU9"/>
<dbReference type="PROSITE" id="PS50878">
    <property type="entry name" value="RT_POL"/>
    <property type="match status" value="1"/>
</dbReference>
<keyword evidence="5" id="KW-1185">Reference proteome</keyword>
<feature type="compositionally biased region" description="Polar residues" evidence="2">
    <location>
        <begin position="20"/>
        <end position="32"/>
    </location>
</feature>
<proteinExistence type="predicted"/>
<dbReference type="OrthoDB" id="6130485at2759"/>
<evidence type="ECO:0000256" key="1">
    <source>
        <dbReference type="SAM" id="Coils"/>
    </source>
</evidence>
<evidence type="ECO:0000313" key="4">
    <source>
        <dbReference type="EMBL" id="RUS83594.1"/>
    </source>
</evidence>
<dbReference type="InterPro" id="IPR000477">
    <property type="entry name" value="RT_dom"/>
</dbReference>
<organism evidence="4 5">
    <name type="scientific">Elysia chlorotica</name>
    <name type="common">Eastern emerald elysia</name>
    <name type="synonym">Sea slug</name>
    <dbReference type="NCBI Taxonomy" id="188477"/>
    <lineage>
        <taxon>Eukaryota</taxon>
        <taxon>Metazoa</taxon>
        <taxon>Spiralia</taxon>
        <taxon>Lophotrochozoa</taxon>
        <taxon>Mollusca</taxon>
        <taxon>Gastropoda</taxon>
        <taxon>Heterobranchia</taxon>
        <taxon>Euthyneura</taxon>
        <taxon>Panpulmonata</taxon>
        <taxon>Sacoglossa</taxon>
        <taxon>Placobranchoidea</taxon>
        <taxon>Plakobranchidae</taxon>
        <taxon>Elysia</taxon>
    </lineage>
</organism>
<comment type="caution">
    <text evidence="4">The sequence shown here is derived from an EMBL/GenBank/DDBJ whole genome shotgun (WGS) entry which is preliminary data.</text>
</comment>
<dbReference type="Pfam" id="PF00078">
    <property type="entry name" value="RVT_1"/>
    <property type="match status" value="1"/>
</dbReference>
<keyword evidence="1" id="KW-0175">Coiled coil</keyword>
<evidence type="ECO:0000313" key="5">
    <source>
        <dbReference type="Proteomes" id="UP000271974"/>
    </source>
</evidence>
<dbReference type="CDD" id="cd01647">
    <property type="entry name" value="RT_LTR"/>
    <property type="match status" value="1"/>
</dbReference>
<feature type="coiled-coil region" evidence="1">
    <location>
        <begin position="362"/>
        <end position="389"/>
    </location>
</feature>
<dbReference type="Gene3D" id="3.10.10.10">
    <property type="entry name" value="HIV Type 1 Reverse Transcriptase, subunit A, domain 1"/>
    <property type="match status" value="1"/>
</dbReference>
<accession>A0A433TPU9</accession>
<dbReference type="EMBL" id="RQTK01000238">
    <property type="protein sequence ID" value="RUS83594.1"/>
    <property type="molecule type" value="Genomic_DNA"/>
</dbReference>
<feature type="compositionally biased region" description="Polar residues" evidence="2">
    <location>
        <begin position="1"/>
        <end position="11"/>
    </location>
</feature>
<evidence type="ECO:0000256" key="2">
    <source>
        <dbReference type="SAM" id="MobiDB-lite"/>
    </source>
</evidence>
<name>A0A433TPU9_ELYCH</name>
<dbReference type="SUPFAM" id="SSF56672">
    <property type="entry name" value="DNA/RNA polymerases"/>
    <property type="match status" value="1"/>
</dbReference>
<dbReference type="PANTHER" id="PTHR37984:SF5">
    <property type="entry name" value="PROTEIN NYNRIN-LIKE"/>
    <property type="match status" value="1"/>
</dbReference>
<reference evidence="4 5" key="1">
    <citation type="submission" date="2019-01" db="EMBL/GenBank/DDBJ databases">
        <title>A draft genome assembly of the solar-powered sea slug Elysia chlorotica.</title>
        <authorList>
            <person name="Cai H."/>
            <person name="Li Q."/>
            <person name="Fang X."/>
            <person name="Li J."/>
            <person name="Curtis N.E."/>
            <person name="Altenburger A."/>
            <person name="Shibata T."/>
            <person name="Feng M."/>
            <person name="Maeda T."/>
            <person name="Schwartz J.A."/>
            <person name="Shigenobu S."/>
            <person name="Lundholm N."/>
            <person name="Nishiyama T."/>
            <person name="Yang H."/>
            <person name="Hasebe M."/>
            <person name="Li S."/>
            <person name="Pierce S.K."/>
            <person name="Wang J."/>
        </authorList>
    </citation>
    <scope>NUCLEOTIDE SEQUENCE [LARGE SCALE GENOMIC DNA]</scope>
    <source>
        <strain evidence="4">EC2010</strain>
        <tissue evidence="4">Whole organism of an adult</tissue>
    </source>
</reference>
<dbReference type="PANTHER" id="PTHR37984">
    <property type="entry name" value="PROTEIN CBG26694"/>
    <property type="match status" value="1"/>
</dbReference>
<gene>
    <name evidence="4" type="ORF">EGW08_008648</name>
</gene>
<dbReference type="InterPro" id="IPR043502">
    <property type="entry name" value="DNA/RNA_pol_sf"/>
</dbReference>
<dbReference type="InterPro" id="IPR043128">
    <property type="entry name" value="Rev_trsase/Diguanyl_cyclase"/>
</dbReference>
<sequence length="453" mass="51076">MEEATRGQNAEQARVEHSNSEAMSHSESQSQDELIRLLREQMSQQQQQMEALLALVQQSKPAVTNTKFGEFDPSIKLWADYWARFETFTKANAERRFFSPTSQTLSTKRKPGETVHELAARIRQEAATCDFASISDPLDEAMRTRFVCSIHNESTIKALFKIRNDELTFTSNQGPPDWKTKALPLVPVRSPPPSLPAHPVFHKPRPVPIAVQEDLDAAIQAGIKKGIWEPVQFNPYGTPVVPIKKTSQGQTSIRVCGDYSVTVNQQLETHRHPMPLPEELMRRLGRGHSFTKIDLADAYNQICLGPESQKKLALSTHRGVLLQKRLPFGITSAPGYFQQIMDQLTQDLPGVAVYLDDILVSGNNAEEHLQNLRRLLQRLQDNGLRCRRQKCSLAQPYVEYLGHYLSKDGVTKGLKADAIIKMPAPTSVASLRSFLGQVQFYSKFRLRLAKEHS</sequence>
<dbReference type="Proteomes" id="UP000271974">
    <property type="component" value="Unassembled WGS sequence"/>
</dbReference>
<dbReference type="InterPro" id="IPR050951">
    <property type="entry name" value="Retrovirus_Pol_polyprotein"/>
</dbReference>
<dbReference type="STRING" id="188477.A0A433TPU9"/>